<dbReference type="AlphaFoldDB" id="A0AAY4CL34"/>
<dbReference type="Ensembl" id="ENSDCDT00010041370.1">
    <property type="protein sequence ID" value="ENSDCDP00010033359.1"/>
    <property type="gene ID" value="ENSDCDG00010021306.1"/>
</dbReference>
<feature type="compositionally biased region" description="Polar residues" evidence="1">
    <location>
        <begin position="326"/>
        <end position="335"/>
    </location>
</feature>
<feature type="compositionally biased region" description="Basic and acidic residues" evidence="1">
    <location>
        <begin position="641"/>
        <end position="655"/>
    </location>
</feature>
<feature type="region of interest" description="Disordered" evidence="1">
    <location>
        <begin position="152"/>
        <end position="850"/>
    </location>
</feature>
<feature type="compositionally biased region" description="Low complexity" evidence="1">
    <location>
        <begin position="107"/>
        <end position="120"/>
    </location>
</feature>
<feature type="compositionally biased region" description="Basic residues" evidence="1">
    <location>
        <begin position="168"/>
        <end position="177"/>
    </location>
</feature>
<dbReference type="GeneTree" id="ENSGT01150000287178"/>
<feature type="compositionally biased region" description="Basic and acidic residues" evidence="1">
    <location>
        <begin position="257"/>
        <end position="271"/>
    </location>
</feature>
<feature type="compositionally biased region" description="Basic and acidic residues" evidence="1">
    <location>
        <begin position="537"/>
        <end position="552"/>
    </location>
</feature>
<feature type="compositionally biased region" description="Polar residues" evidence="1">
    <location>
        <begin position="234"/>
        <end position="248"/>
    </location>
</feature>
<accession>A0AAY4CL34</accession>
<feature type="compositionally biased region" description="Basic and acidic residues" evidence="1">
    <location>
        <begin position="447"/>
        <end position="461"/>
    </location>
</feature>
<feature type="compositionally biased region" description="Low complexity" evidence="1">
    <location>
        <begin position="790"/>
        <end position="806"/>
    </location>
</feature>
<feature type="compositionally biased region" description="Basic and acidic residues" evidence="1">
    <location>
        <begin position="178"/>
        <end position="188"/>
    </location>
</feature>
<reference evidence="2 3" key="1">
    <citation type="submission" date="2020-06" db="EMBL/GenBank/DDBJ databases">
        <authorList>
            <consortium name="Wellcome Sanger Institute Data Sharing"/>
        </authorList>
    </citation>
    <scope>NUCLEOTIDE SEQUENCE [LARGE SCALE GENOMIC DNA]</scope>
</reference>
<keyword evidence="3" id="KW-1185">Reference proteome</keyword>
<evidence type="ECO:0000313" key="2">
    <source>
        <dbReference type="Ensembl" id="ENSDCDP00010033359.1"/>
    </source>
</evidence>
<dbReference type="PROSITE" id="PS50896">
    <property type="entry name" value="LISH"/>
    <property type="match status" value="1"/>
</dbReference>
<feature type="compositionally biased region" description="Basic and acidic residues" evidence="1">
    <location>
        <begin position="508"/>
        <end position="523"/>
    </location>
</feature>
<organism evidence="2 3">
    <name type="scientific">Denticeps clupeoides</name>
    <name type="common">denticle herring</name>
    <dbReference type="NCBI Taxonomy" id="299321"/>
    <lineage>
        <taxon>Eukaryota</taxon>
        <taxon>Metazoa</taxon>
        <taxon>Chordata</taxon>
        <taxon>Craniata</taxon>
        <taxon>Vertebrata</taxon>
        <taxon>Euteleostomi</taxon>
        <taxon>Actinopterygii</taxon>
        <taxon>Neopterygii</taxon>
        <taxon>Teleostei</taxon>
        <taxon>Clupei</taxon>
        <taxon>Clupeiformes</taxon>
        <taxon>Denticipitoidei</taxon>
        <taxon>Denticipitidae</taxon>
        <taxon>Denticeps</taxon>
    </lineage>
</organism>
<name>A0AAY4CL34_9TELE</name>
<feature type="compositionally biased region" description="Basic and acidic residues" evidence="1">
    <location>
        <begin position="686"/>
        <end position="699"/>
    </location>
</feature>
<feature type="region of interest" description="Disordered" evidence="1">
    <location>
        <begin position="63"/>
        <end position="127"/>
    </location>
</feature>
<feature type="compositionally biased region" description="Basic residues" evidence="1">
    <location>
        <begin position="78"/>
        <end position="106"/>
    </location>
</feature>
<evidence type="ECO:0000256" key="1">
    <source>
        <dbReference type="SAM" id="MobiDB-lite"/>
    </source>
</evidence>
<gene>
    <name evidence="2" type="primary">BBX</name>
</gene>
<proteinExistence type="predicted"/>
<feature type="compositionally biased region" description="Basic and acidic residues" evidence="1">
    <location>
        <begin position="408"/>
        <end position="419"/>
    </location>
</feature>
<dbReference type="Proteomes" id="UP000694580">
    <property type="component" value="Chromosome 18"/>
</dbReference>
<evidence type="ECO:0008006" key="4">
    <source>
        <dbReference type="Google" id="ProtNLM"/>
    </source>
</evidence>
<feature type="compositionally biased region" description="Polar residues" evidence="1">
    <location>
        <begin position="272"/>
        <end position="281"/>
    </location>
</feature>
<feature type="compositionally biased region" description="Basic and acidic residues" evidence="1">
    <location>
        <begin position="355"/>
        <end position="368"/>
    </location>
</feature>
<feature type="compositionally biased region" description="Polar residues" evidence="1">
    <location>
        <begin position="291"/>
        <end position="300"/>
    </location>
</feature>
<reference evidence="2" key="2">
    <citation type="submission" date="2025-08" db="UniProtKB">
        <authorList>
            <consortium name="Ensembl"/>
        </authorList>
    </citation>
    <scope>IDENTIFICATION</scope>
</reference>
<sequence>MTSEERAGETDLIGLIYHHLKDNGYKAAASVLKKHAPLVAASTANTSLWNVYNKWAVGCQLSGIKPPNTSSTPSTEKARKRCSKAGREKKNRVKSPTKNAKKKKKSGSVPCPSVPVTGDVSDSDSSLDMDKWKTLAMIMTDEQMIARQEAIASVDPSGPTVSPAKKEKNVKKPKSKASPKDKKKENSAKPKKKNTLGIDKSTNTSSKDENADGGKHCNESRPSSADKTAEIHLKQTNIVESNQTPSKTGKSKGNVLAEKDAGVSKSEKTKCQNDSNPQTFVKNGKAKTPSKHNGAQSISTDENKDRLLKQKKVKLLTDESCLISPNGKTKTTNEPPTCPEAASALSSSADITEDPSQHSDAKRDKSEESSDVPSKKERKKKKRQIEEATDVPIQPETPEEPPQTSAMAEKKEKHKDNLLKHKKVKLLTDESCLISPNGKTKTTNEPPIDHEGKNSSEEKICKTSSKKKSTCLIEENSQTPLKTPKSKKNKNLSQDLEDTSALAYSADTTKDPSQHSNAKRDNSDESSDVPSKRSKKKTESQPRSADKNEIHLKHTNIVEINQTPSKTGKSKVSKTLSDDGEGDILPEKDAGVSKSKHNGARSIPTDENTDNLLTHKKVKLLTDESGLISPNGKTKTTNEAPIDHEGKNSSEEKISKKSKSKKTKILSEDLDAPSALGSSADITEDPSQHSDAKRDKSEESSDVPSKKERKKKKRQMEEATDVPIQPETPEEPPQTSATAEVKEKSKKRKHREEDAPELDPEPNPPEPKKKKKIKKKCEQEEEQGMKTPAETDVAQETTDTTATADVSSKKKKKKKHQEKETEEVEVSGREADAAAAKKKRKLLKNTQDQA</sequence>
<evidence type="ECO:0000313" key="3">
    <source>
        <dbReference type="Proteomes" id="UP000694580"/>
    </source>
</evidence>
<feature type="compositionally biased region" description="Polar residues" evidence="1">
    <location>
        <begin position="558"/>
        <end position="567"/>
    </location>
</feature>
<protein>
    <recommendedName>
        <fullName evidence="4">LisH domain-containing protein</fullName>
    </recommendedName>
</protein>
<dbReference type="InterPro" id="IPR006594">
    <property type="entry name" value="LisH"/>
</dbReference>
<reference evidence="2" key="3">
    <citation type="submission" date="2025-09" db="UniProtKB">
        <authorList>
            <consortium name="Ensembl"/>
        </authorList>
    </citation>
    <scope>IDENTIFICATION</scope>
</reference>
<feature type="compositionally biased region" description="Basic and acidic residues" evidence="1">
    <location>
        <begin position="206"/>
        <end position="219"/>
    </location>
</feature>